<dbReference type="SMART" id="SM00966">
    <property type="entry name" value="SpoVT_AbrB"/>
    <property type="match status" value="1"/>
</dbReference>
<sequence>MRISAKGQVTIPQSIREKHGLWPGTEVDFVERGGRVYLRKSGSDASRGKRVVAGLRGKAEVMMSTDQIMDLTRGD</sequence>
<dbReference type="InterPro" id="IPR037914">
    <property type="entry name" value="SpoVT-AbrB_sf"/>
</dbReference>
<dbReference type="KEGG" id="mcad:Pan265_08790"/>
<dbReference type="AlphaFoldDB" id="A0A518BVS3"/>
<proteinExistence type="predicted"/>
<keyword evidence="4" id="KW-1185">Reference proteome</keyword>
<dbReference type="InterPro" id="IPR007159">
    <property type="entry name" value="SpoVT-AbrB_dom"/>
</dbReference>
<dbReference type="NCBIfam" id="TIGR01439">
    <property type="entry name" value="lp_hng_hel_AbrB"/>
    <property type="match status" value="1"/>
</dbReference>
<feature type="domain" description="SpoVT-AbrB" evidence="2">
    <location>
        <begin position="1"/>
        <end position="43"/>
    </location>
</feature>
<dbReference type="Proteomes" id="UP000320386">
    <property type="component" value="Chromosome"/>
</dbReference>
<dbReference type="PROSITE" id="PS51740">
    <property type="entry name" value="SPOVT_ABRB"/>
    <property type="match status" value="1"/>
</dbReference>
<dbReference type="OrthoDB" id="9811597at2"/>
<dbReference type="Pfam" id="PF04014">
    <property type="entry name" value="MazE_antitoxin"/>
    <property type="match status" value="1"/>
</dbReference>
<reference evidence="3 4" key="1">
    <citation type="submission" date="2019-02" db="EMBL/GenBank/DDBJ databases">
        <title>Deep-cultivation of Planctomycetes and their phenomic and genomic characterization uncovers novel biology.</title>
        <authorList>
            <person name="Wiegand S."/>
            <person name="Jogler M."/>
            <person name="Boedeker C."/>
            <person name="Pinto D."/>
            <person name="Vollmers J."/>
            <person name="Rivas-Marin E."/>
            <person name="Kohn T."/>
            <person name="Peeters S.H."/>
            <person name="Heuer A."/>
            <person name="Rast P."/>
            <person name="Oberbeckmann S."/>
            <person name="Bunk B."/>
            <person name="Jeske O."/>
            <person name="Meyerdierks A."/>
            <person name="Storesund J.E."/>
            <person name="Kallscheuer N."/>
            <person name="Luecker S."/>
            <person name="Lage O.M."/>
            <person name="Pohl T."/>
            <person name="Merkel B.J."/>
            <person name="Hornburger P."/>
            <person name="Mueller R.-W."/>
            <person name="Bruemmer F."/>
            <person name="Labrenz M."/>
            <person name="Spormann A.M."/>
            <person name="Op den Camp H."/>
            <person name="Overmann J."/>
            <person name="Amann R."/>
            <person name="Jetten M.S.M."/>
            <person name="Mascher T."/>
            <person name="Medema M.H."/>
            <person name="Devos D.P."/>
            <person name="Kaster A.-K."/>
            <person name="Ovreas L."/>
            <person name="Rohde M."/>
            <person name="Galperin M.Y."/>
            <person name="Jogler C."/>
        </authorList>
    </citation>
    <scope>NUCLEOTIDE SEQUENCE [LARGE SCALE GENOMIC DNA]</scope>
    <source>
        <strain evidence="3 4">Pan265</strain>
    </source>
</reference>
<dbReference type="GO" id="GO:0003677">
    <property type="term" value="F:DNA binding"/>
    <property type="evidence" value="ECO:0007669"/>
    <property type="project" value="UniProtKB-UniRule"/>
</dbReference>
<dbReference type="Gene3D" id="2.10.260.10">
    <property type="match status" value="1"/>
</dbReference>
<protein>
    <recommendedName>
        <fullName evidence="2">SpoVT-AbrB domain-containing protein</fullName>
    </recommendedName>
</protein>
<evidence type="ECO:0000256" key="1">
    <source>
        <dbReference type="PROSITE-ProRule" id="PRU01076"/>
    </source>
</evidence>
<dbReference type="RefSeq" id="WP_145445175.1">
    <property type="nucleotide sequence ID" value="NZ_CP036280.1"/>
</dbReference>
<organism evidence="3 4">
    <name type="scientific">Mucisphaera calidilacus</name>
    <dbReference type="NCBI Taxonomy" id="2527982"/>
    <lineage>
        <taxon>Bacteria</taxon>
        <taxon>Pseudomonadati</taxon>
        <taxon>Planctomycetota</taxon>
        <taxon>Phycisphaerae</taxon>
        <taxon>Phycisphaerales</taxon>
        <taxon>Phycisphaeraceae</taxon>
        <taxon>Mucisphaera</taxon>
    </lineage>
</organism>
<evidence type="ECO:0000313" key="3">
    <source>
        <dbReference type="EMBL" id="QDU71034.1"/>
    </source>
</evidence>
<accession>A0A518BVS3</accession>
<evidence type="ECO:0000313" key="4">
    <source>
        <dbReference type="Proteomes" id="UP000320386"/>
    </source>
</evidence>
<dbReference type="EMBL" id="CP036280">
    <property type="protein sequence ID" value="QDU71034.1"/>
    <property type="molecule type" value="Genomic_DNA"/>
</dbReference>
<gene>
    <name evidence="3" type="ORF">Pan265_08790</name>
</gene>
<name>A0A518BVS3_9BACT</name>
<keyword evidence="1" id="KW-0238">DNA-binding</keyword>
<dbReference type="SUPFAM" id="SSF89447">
    <property type="entry name" value="AbrB/MazE/MraZ-like"/>
    <property type="match status" value="1"/>
</dbReference>
<evidence type="ECO:0000259" key="2">
    <source>
        <dbReference type="PROSITE" id="PS51740"/>
    </source>
</evidence>